<sequence>WNLHYCISILMVKCYSRKLKHVPSLKLEFPIVPAFLRMFGDTRFFFRNLQSGVFRVTSSSIYGAESRRYINSCKKEGVLYLNRLSVVSSNRLKLEFSEVPGITSNFQRLQAGISRRTYAPKFVVLVLAVLAHLYRRLIQRVRRSHTEYVYFTFNFHPRMVVFPCRRLDCE</sequence>
<feature type="non-terminal residue" evidence="1">
    <location>
        <position position="170"/>
    </location>
</feature>
<feature type="non-terminal residue" evidence="1">
    <location>
        <position position="1"/>
    </location>
</feature>
<name>A0AAD8ABK3_DIPPU</name>
<evidence type="ECO:0000313" key="1">
    <source>
        <dbReference type="EMBL" id="KAJ9596061.1"/>
    </source>
</evidence>
<dbReference type="Proteomes" id="UP001233999">
    <property type="component" value="Unassembled WGS sequence"/>
</dbReference>
<proteinExistence type="predicted"/>
<comment type="caution">
    <text evidence="1">The sequence shown here is derived from an EMBL/GenBank/DDBJ whole genome shotgun (WGS) entry which is preliminary data.</text>
</comment>
<reference evidence="1" key="2">
    <citation type="submission" date="2023-05" db="EMBL/GenBank/DDBJ databases">
        <authorList>
            <person name="Fouks B."/>
        </authorList>
    </citation>
    <scope>NUCLEOTIDE SEQUENCE</scope>
    <source>
        <strain evidence="1">Stay&amp;Tobe</strain>
        <tissue evidence="1">Testes</tissue>
    </source>
</reference>
<reference evidence="1" key="1">
    <citation type="journal article" date="2023" name="IScience">
        <title>Live-bearing cockroach genome reveals convergent evolutionary mechanisms linked to viviparity in insects and beyond.</title>
        <authorList>
            <person name="Fouks B."/>
            <person name="Harrison M.C."/>
            <person name="Mikhailova A.A."/>
            <person name="Marchal E."/>
            <person name="English S."/>
            <person name="Carruthers M."/>
            <person name="Jennings E.C."/>
            <person name="Chiamaka E.L."/>
            <person name="Frigard R.A."/>
            <person name="Pippel M."/>
            <person name="Attardo G.M."/>
            <person name="Benoit J.B."/>
            <person name="Bornberg-Bauer E."/>
            <person name="Tobe S.S."/>
        </authorList>
    </citation>
    <scope>NUCLEOTIDE SEQUENCE</scope>
    <source>
        <strain evidence="1">Stay&amp;Tobe</strain>
    </source>
</reference>
<dbReference type="AlphaFoldDB" id="A0AAD8ABK3"/>
<keyword evidence="2" id="KW-1185">Reference proteome</keyword>
<gene>
    <name evidence="1" type="ORF">L9F63_012794</name>
</gene>
<accession>A0AAD8ABK3</accession>
<organism evidence="1 2">
    <name type="scientific">Diploptera punctata</name>
    <name type="common">Pacific beetle cockroach</name>
    <dbReference type="NCBI Taxonomy" id="6984"/>
    <lineage>
        <taxon>Eukaryota</taxon>
        <taxon>Metazoa</taxon>
        <taxon>Ecdysozoa</taxon>
        <taxon>Arthropoda</taxon>
        <taxon>Hexapoda</taxon>
        <taxon>Insecta</taxon>
        <taxon>Pterygota</taxon>
        <taxon>Neoptera</taxon>
        <taxon>Polyneoptera</taxon>
        <taxon>Dictyoptera</taxon>
        <taxon>Blattodea</taxon>
        <taxon>Blaberoidea</taxon>
        <taxon>Blaberidae</taxon>
        <taxon>Diplopterinae</taxon>
        <taxon>Diploptera</taxon>
    </lineage>
</organism>
<dbReference type="EMBL" id="JASPKZ010002299">
    <property type="protein sequence ID" value="KAJ9596061.1"/>
    <property type="molecule type" value="Genomic_DNA"/>
</dbReference>
<evidence type="ECO:0000313" key="2">
    <source>
        <dbReference type="Proteomes" id="UP001233999"/>
    </source>
</evidence>
<protein>
    <submittedName>
        <fullName evidence="1">Uncharacterized protein</fullName>
    </submittedName>
</protein>